<keyword evidence="3" id="KW-0496">Mitochondrion</keyword>
<organism evidence="3">
    <name type="scientific">Cerastoderma edule</name>
    <name type="common">Common cockle</name>
    <name type="synonym">Cardium edule</name>
    <dbReference type="NCBI Taxonomy" id="55710"/>
    <lineage>
        <taxon>Eukaryota</taxon>
        <taxon>Metazoa</taxon>
        <taxon>Spiralia</taxon>
        <taxon>Lophotrochozoa</taxon>
        <taxon>Mollusca</taxon>
        <taxon>Bivalvia</taxon>
        <taxon>Autobranchia</taxon>
        <taxon>Heteroconchia</taxon>
        <taxon>Euheterodonta</taxon>
        <taxon>Imparidentia</taxon>
        <taxon>Neoheterodontei</taxon>
        <taxon>Cardiida</taxon>
        <taxon>Cardioidea</taxon>
        <taxon>Cardiidae</taxon>
        <taxon>Lymnocardiinae</taxon>
        <taxon>Cerastoderma</taxon>
    </lineage>
</organism>
<accession>A0A343F4F6</accession>
<name>A0A343F4F6_CERED</name>
<evidence type="ECO:0000256" key="1">
    <source>
        <dbReference type="SAM" id="Phobius"/>
    </source>
</evidence>
<keyword evidence="1" id="KW-1133">Transmembrane helix</keyword>
<dbReference type="RefSeq" id="YP_009420868.1">
    <property type="nucleotide sequence ID" value="NC_035728.1"/>
</dbReference>
<keyword evidence="1" id="KW-0812">Transmembrane</keyword>
<dbReference type="CTD" id="4541"/>
<keyword evidence="1" id="KW-0472">Membrane</keyword>
<dbReference type="AlphaFoldDB" id="A0A343F4F6"/>
<sequence>MSLALVFFCVLFLMFSSSLISHPISLMGGLLLLVALISVVLCSEVSAFYSFVLFMVVAGGMLVVFAYCTSLAPNPTFKLKSDKFPIFLGVLAVVISSFSDSESKASSNSIELMPTYDLSWGLSSVLLCILLFFIMVVVATCCSTNEGAMSSMGVG</sequence>
<feature type="chain" id="PRO_5016675087" evidence="2">
    <location>
        <begin position="22"/>
        <end position="155"/>
    </location>
</feature>
<feature type="signal peptide" evidence="2">
    <location>
        <begin position="1"/>
        <end position="21"/>
    </location>
</feature>
<reference evidence="3" key="1">
    <citation type="submission" date="2017-06" db="EMBL/GenBank/DDBJ databases">
        <title>Characterization of the comom cockle, Cerastoderma edule (Linnaeus, 1758), mitochondrial DNA.</title>
        <authorList>
            <person name="Quinteiro J."/>
            <person name="Rey-Mendez M."/>
        </authorList>
    </citation>
    <scope>NUCLEOTIDE SEQUENCE</scope>
    <source>
        <strain evidence="3">Cedu.11.16.N01.022</strain>
        <tissue evidence="3">Anterior aductor muscle</tissue>
    </source>
</reference>
<dbReference type="GeneID" id="33910910"/>
<feature type="transmembrane region" description="Helical" evidence="1">
    <location>
        <begin position="45"/>
        <end position="72"/>
    </location>
</feature>
<feature type="transmembrane region" description="Helical" evidence="1">
    <location>
        <begin position="120"/>
        <end position="142"/>
    </location>
</feature>
<geneLocation type="mitochondrion" evidence="3"/>
<evidence type="ECO:0000313" key="3">
    <source>
        <dbReference type="EMBL" id="ASQ40454.1"/>
    </source>
</evidence>
<proteinExistence type="predicted"/>
<feature type="transmembrane region" description="Helical" evidence="1">
    <location>
        <begin position="84"/>
        <end position="100"/>
    </location>
</feature>
<evidence type="ECO:0000256" key="2">
    <source>
        <dbReference type="SAM" id="SignalP"/>
    </source>
</evidence>
<protein>
    <submittedName>
        <fullName evidence="3">NADH dehydrogenase subunit 6</fullName>
    </submittedName>
</protein>
<keyword evidence="2" id="KW-0732">Signal</keyword>
<dbReference type="EMBL" id="MF374632">
    <property type="protein sequence ID" value="ASQ40454.1"/>
    <property type="molecule type" value="Genomic_DNA"/>
</dbReference>
<gene>
    <name evidence="3" type="primary">ND6</name>
</gene>